<sequence>MLSNRYRKKSMNGDFVLFERIRKITCRPRANLLGQWSTTAGIYCLVRAPF</sequence>
<name>A0A238L6K3_9RHOB</name>
<evidence type="ECO:0000313" key="2">
    <source>
        <dbReference type="Proteomes" id="UP000220836"/>
    </source>
</evidence>
<accession>A0A238L6K3</accession>
<dbReference type="EMBL" id="FXYH01000037">
    <property type="protein sequence ID" value="SMX50629.1"/>
    <property type="molecule type" value="Genomic_DNA"/>
</dbReference>
<proteinExistence type="predicted"/>
<evidence type="ECO:0000313" key="1">
    <source>
        <dbReference type="EMBL" id="SMX50629.1"/>
    </source>
</evidence>
<gene>
    <name evidence="1" type="ORF">PEV8663_04735</name>
</gene>
<keyword evidence="2" id="KW-1185">Reference proteome</keyword>
<dbReference type="Proteomes" id="UP000220836">
    <property type="component" value="Unassembled WGS sequence"/>
</dbReference>
<organism evidence="1 2">
    <name type="scientific">Pelagimonas varians</name>
    <dbReference type="NCBI Taxonomy" id="696760"/>
    <lineage>
        <taxon>Bacteria</taxon>
        <taxon>Pseudomonadati</taxon>
        <taxon>Pseudomonadota</taxon>
        <taxon>Alphaproteobacteria</taxon>
        <taxon>Rhodobacterales</taxon>
        <taxon>Roseobacteraceae</taxon>
        <taxon>Pelagimonas</taxon>
    </lineage>
</organism>
<protein>
    <submittedName>
        <fullName evidence="1">Uncharacterized protein</fullName>
    </submittedName>
</protein>
<dbReference type="AlphaFoldDB" id="A0A238L6K3"/>
<reference evidence="1 2" key="1">
    <citation type="submission" date="2017-05" db="EMBL/GenBank/DDBJ databases">
        <authorList>
            <person name="Song R."/>
            <person name="Chenine A.L."/>
            <person name="Ruprecht R.M."/>
        </authorList>
    </citation>
    <scope>NUCLEOTIDE SEQUENCE [LARGE SCALE GENOMIC DNA]</scope>
    <source>
        <strain evidence="1 2">CECT 8663</strain>
    </source>
</reference>